<sequence length="180" mass="19880">MELYVPDSKGSPRSVTNSKGRKRRPGSRTLAAAVRTDEPAFLHFLHRCLERLISSSLLLLEDAKISRLTRSTAELQELMQRCGECGGWHLVFVKRATRRAKGRGCHDCPMILEWFSSVWDPKRRITPNEASRHEFVTGCPLGSTPSGVLALPRLAPPRPGRSALLHSQSAGDVAAMLGRA</sequence>
<dbReference type="Proteomes" id="UP001064048">
    <property type="component" value="Chromosome 3"/>
</dbReference>
<evidence type="ECO:0000313" key="2">
    <source>
        <dbReference type="Proteomes" id="UP001064048"/>
    </source>
</evidence>
<protein>
    <submittedName>
        <fullName evidence="1">Uncharacterized protein</fullName>
    </submittedName>
</protein>
<name>A0ACC0JTE2_CHOFU</name>
<evidence type="ECO:0000313" key="1">
    <source>
        <dbReference type="EMBL" id="KAI8427429.1"/>
    </source>
</evidence>
<keyword evidence="2" id="KW-1185">Reference proteome</keyword>
<dbReference type="EMBL" id="CM046103">
    <property type="protein sequence ID" value="KAI8427429.1"/>
    <property type="molecule type" value="Genomic_DNA"/>
</dbReference>
<reference evidence="1 2" key="1">
    <citation type="journal article" date="2022" name="Genome Biol. Evol.">
        <title>The Spruce Budworm Genome: Reconstructing the Evolutionary History of Antifreeze Proteins.</title>
        <authorList>
            <person name="Beliveau C."/>
            <person name="Gagne P."/>
            <person name="Picq S."/>
            <person name="Vernygora O."/>
            <person name="Keeling C.I."/>
            <person name="Pinkney K."/>
            <person name="Doucet D."/>
            <person name="Wen F."/>
            <person name="Johnston J.S."/>
            <person name="Maaroufi H."/>
            <person name="Boyle B."/>
            <person name="Laroche J."/>
            <person name="Dewar K."/>
            <person name="Juretic N."/>
            <person name="Blackburn G."/>
            <person name="Nisole A."/>
            <person name="Brunet B."/>
            <person name="Brandao M."/>
            <person name="Lumley L."/>
            <person name="Duan J."/>
            <person name="Quan G."/>
            <person name="Lucarotti C.J."/>
            <person name="Roe A.D."/>
            <person name="Sperling F.A.H."/>
            <person name="Levesque R.C."/>
            <person name="Cusson M."/>
        </authorList>
    </citation>
    <scope>NUCLEOTIDE SEQUENCE [LARGE SCALE GENOMIC DNA]</scope>
    <source>
        <strain evidence="1">Glfc:IPQL:Cfum</strain>
    </source>
</reference>
<organism evidence="1 2">
    <name type="scientific">Choristoneura fumiferana</name>
    <name type="common">Spruce budworm moth</name>
    <name type="synonym">Archips fumiferana</name>
    <dbReference type="NCBI Taxonomy" id="7141"/>
    <lineage>
        <taxon>Eukaryota</taxon>
        <taxon>Metazoa</taxon>
        <taxon>Ecdysozoa</taxon>
        <taxon>Arthropoda</taxon>
        <taxon>Hexapoda</taxon>
        <taxon>Insecta</taxon>
        <taxon>Pterygota</taxon>
        <taxon>Neoptera</taxon>
        <taxon>Endopterygota</taxon>
        <taxon>Lepidoptera</taxon>
        <taxon>Glossata</taxon>
        <taxon>Ditrysia</taxon>
        <taxon>Tortricoidea</taxon>
        <taxon>Tortricidae</taxon>
        <taxon>Tortricinae</taxon>
        <taxon>Choristoneura</taxon>
    </lineage>
</organism>
<accession>A0ACC0JTE2</accession>
<proteinExistence type="predicted"/>
<gene>
    <name evidence="1" type="ORF">MSG28_001975</name>
</gene>
<comment type="caution">
    <text evidence="1">The sequence shown here is derived from an EMBL/GenBank/DDBJ whole genome shotgun (WGS) entry which is preliminary data.</text>
</comment>